<dbReference type="Pfam" id="PF02786">
    <property type="entry name" value="CPSase_L_D2"/>
    <property type="match status" value="1"/>
</dbReference>
<dbReference type="PROSITE" id="PS50975">
    <property type="entry name" value="ATP_GRASP"/>
    <property type="match status" value="1"/>
</dbReference>
<feature type="domain" description="ATP-grasp" evidence="4">
    <location>
        <begin position="116"/>
        <end position="310"/>
    </location>
</feature>
<evidence type="ECO:0000256" key="3">
    <source>
        <dbReference type="ARBA" id="ARBA00022840"/>
    </source>
</evidence>
<dbReference type="Gene3D" id="3.40.50.20">
    <property type="match status" value="1"/>
</dbReference>
<name>A0A382G2K1_9ZZZZ</name>
<organism evidence="5">
    <name type="scientific">marine metagenome</name>
    <dbReference type="NCBI Taxonomy" id="408172"/>
    <lineage>
        <taxon>unclassified sequences</taxon>
        <taxon>metagenomes</taxon>
        <taxon>ecological metagenomes</taxon>
    </lineage>
</organism>
<dbReference type="EMBL" id="UINC01053005">
    <property type="protein sequence ID" value="SVB69005.1"/>
    <property type="molecule type" value="Genomic_DNA"/>
</dbReference>
<dbReference type="InterPro" id="IPR011761">
    <property type="entry name" value="ATP-grasp"/>
</dbReference>
<protein>
    <recommendedName>
        <fullName evidence="4">ATP-grasp domain-containing protein</fullName>
    </recommendedName>
</protein>
<dbReference type="GO" id="GO:0005524">
    <property type="term" value="F:ATP binding"/>
    <property type="evidence" value="ECO:0007669"/>
    <property type="project" value="UniProtKB-KW"/>
</dbReference>
<dbReference type="GO" id="GO:0005829">
    <property type="term" value="C:cytosol"/>
    <property type="evidence" value="ECO:0007669"/>
    <property type="project" value="TreeGrafter"/>
</dbReference>
<dbReference type="Gene3D" id="3.30.1490.20">
    <property type="entry name" value="ATP-grasp fold, A domain"/>
    <property type="match status" value="1"/>
</dbReference>
<dbReference type="InterPro" id="IPR016185">
    <property type="entry name" value="PreATP-grasp_dom_sf"/>
</dbReference>
<dbReference type="InterPro" id="IPR005479">
    <property type="entry name" value="CPAse_ATP-bd"/>
</dbReference>
<dbReference type="SUPFAM" id="SSF56059">
    <property type="entry name" value="Glutathione synthetase ATP-binding domain-like"/>
    <property type="match status" value="1"/>
</dbReference>
<dbReference type="PANTHER" id="PTHR43055:SF1">
    <property type="entry name" value="FORMATE-DEPENDENT PHOSPHORIBOSYLGLYCINAMIDE FORMYLTRANSFERASE"/>
    <property type="match status" value="1"/>
</dbReference>
<keyword evidence="3" id="KW-0067">ATP-binding</keyword>
<evidence type="ECO:0000256" key="1">
    <source>
        <dbReference type="ARBA" id="ARBA00022598"/>
    </source>
</evidence>
<gene>
    <name evidence="5" type="ORF">METZ01_LOCUS221859</name>
</gene>
<proteinExistence type="predicted"/>
<keyword evidence="1" id="KW-0436">Ligase</keyword>
<dbReference type="PANTHER" id="PTHR43055">
    <property type="entry name" value="FORMATE-DEPENDENT PHOSPHORIBOSYLGLYCINAMIDE FORMYLTRANSFERASE"/>
    <property type="match status" value="1"/>
</dbReference>
<dbReference type="Gene3D" id="3.30.470.20">
    <property type="entry name" value="ATP-grasp fold, B domain"/>
    <property type="match status" value="1"/>
</dbReference>
<evidence type="ECO:0000259" key="4">
    <source>
        <dbReference type="PROSITE" id="PS50975"/>
    </source>
</evidence>
<dbReference type="GO" id="GO:0046872">
    <property type="term" value="F:metal ion binding"/>
    <property type="evidence" value="ECO:0007669"/>
    <property type="project" value="InterPro"/>
</dbReference>
<dbReference type="AlphaFoldDB" id="A0A382G2K1"/>
<reference evidence="5" key="1">
    <citation type="submission" date="2018-05" db="EMBL/GenBank/DDBJ databases">
        <authorList>
            <person name="Lanie J.A."/>
            <person name="Ng W.-L."/>
            <person name="Kazmierczak K.M."/>
            <person name="Andrzejewski T.M."/>
            <person name="Davidsen T.M."/>
            <person name="Wayne K.J."/>
            <person name="Tettelin H."/>
            <person name="Glass J.I."/>
            <person name="Rusch D."/>
            <person name="Podicherti R."/>
            <person name="Tsui H.-C.T."/>
            <person name="Winkler M.E."/>
        </authorList>
    </citation>
    <scope>NUCLEOTIDE SEQUENCE</scope>
</reference>
<accession>A0A382G2K1</accession>
<dbReference type="InterPro" id="IPR013815">
    <property type="entry name" value="ATP_grasp_subdomain_1"/>
</dbReference>
<keyword evidence="2" id="KW-0547">Nucleotide-binding</keyword>
<evidence type="ECO:0000256" key="2">
    <source>
        <dbReference type="ARBA" id="ARBA00022741"/>
    </source>
</evidence>
<dbReference type="GO" id="GO:0016874">
    <property type="term" value="F:ligase activity"/>
    <property type="evidence" value="ECO:0007669"/>
    <property type="project" value="UniProtKB-KW"/>
</dbReference>
<dbReference type="SUPFAM" id="SSF52440">
    <property type="entry name" value="PreATP-grasp domain"/>
    <property type="match status" value="1"/>
</dbReference>
<evidence type="ECO:0000313" key="5">
    <source>
        <dbReference type="EMBL" id="SVB69005.1"/>
    </source>
</evidence>
<sequence length="428" mass="47593">MRSLEKLTGKKLLILGGNPETGVLVKKANDLGVYTIVIDPNPKAPAKLHSKKHYEIDGFDIPNLIQVAKDEKVDGVLVGVADILVPPYLQLCEALDLPCYATSKIIDALSSKDGFIEACKAYGIEGIPSYRLDESFNPGDLEEIRYPVMVKPVDNGGGVGMSICHNEKELILGAKYAIKNSRKRLFLTERYMNSDDIVAYYTFKDGEIYLSAIADRITTKKQGKASPVCIASVYPSKHTNQYYNSIHPIVSEMFKGIGIKNGVLAIQFFVEDDNFYAYDPGFRLQGEAMHIYINAINGFDHRLMLVNFALTGSMGVEDLGERNDFLLGGKHACTLWVLLKSGVIKDIIGLKKLQQDPSVVFVMQRFFEGDIVLQHMVGNERQVLARIYIVSETKEDLVLKIYAIESALSVIDEDGNDMIVDLFNASFL</sequence>